<dbReference type="InterPro" id="IPR014710">
    <property type="entry name" value="RmlC-like_jellyroll"/>
</dbReference>
<protein>
    <submittedName>
        <fullName evidence="2">Cupin domain-containing protein</fullName>
    </submittedName>
</protein>
<dbReference type="CDD" id="cd02209">
    <property type="entry name" value="cupin_XRE_C"/>
    <property type="match status" value="1"/>
</dbReference>
<organism evidence="2 3">
    <name type="scientific">Nocardioides bizhenqiangii</name>
    <dbReference type="NCBI Taxonomy" id="3095076"/>
    <lineage>
        <taxon>Bacteria</taxon>
        <taxon>Bacillati</taxon>
        <taxon>Actinomycetota</taxon>
        <taxon>Actinomycetes</taxon>
        <taxon>Propionibacteriales</taxon>
        <taxon>Nocardioidaceae</taxon>
        <taxon>Nocardioides</taxon>
    </lineage>
</organism>
<dbReference type="Proteomes" id="UP001327225">
    <property type="component" value="Chromosome"/>
</dbReference>
<evidence type="ECO:0000313" key="2">
    <source>
        <dbReference type="EMBL" id="WQQ26668.1"/>
    </source>
</evidence>
<dbReference type="EMBL" id="CP141059">
    <property type="protein sequence ID" value="WQQ26668.1"/>
    <property type="molecule type" value="Genomic_DNA"/>
</dbReference>
<sequence length="157" mass="16812">MDKLPVDIATAETIMLGPDETVILASCADTNDDLFAVEIRMQPGGGPPVMHSHEPSEIYFVREGVFSIYVGEGEDVRRIHAAAGDVVPLRGGIPHTVRNEGDRVAVAHVVHTPGRPMESFVREVGAMTVDGAPAMDDVLRVAMQNGITMLGPIPEMT</sequence>
<keyword evidence="3" id="KW-1185">Reference proteome</keyword>
<dbReference type="InterPro" id="IPR013096">
    <property type="entry name" value="Cupin_2"/>
</dbReference>
<proteinExistence type="predicted"/>
<dbReference type="Pfam" id="PF07883">
    <property type="entry name" value="Cupin_2"/>
    <property type="match status" value="1"/>
</dbReference>
<dbReference type="InterPro" id="IPR053146">
    <property type="entry name" value="QDO-like"/>
</dbReference>
<accession>A0ABZ0ZQT7</accession>
<dbReference type="PANTHER" id="PTHR36440">
    <property type="entry name" value="PUTATIVE (AFU_ORTHOLOGUE AFUA_8G07350)-RELATED"/>
    <property type="match status" value="1"/>
</dbReference>
<dbReference type="SUPFAM" id="SSF51182">
    <property type="entry name" value="RmlC-like cupins"/>
    <property type="match status" value="1"/>
</dbReference>
<evidence type="ECO:0000259" key="1">
    <source>
        <dbReference type="Pfam" id="PF07883"/>
    </source>
</evidence>
<gene>
    <name evidence="2" type="ORF">SHK19_00205</name>
</gene>
<dbReference type="Gene3D" id="2.60.120.10">
    <property type="entry name" value="Jelly Rolls"/>
    <property type="match status" value="1"/>
</dbReference>
<dbReference type="PANTHER" id="PTHR36440:SF1">
    <property type="entry name" value="PUTATIVE (AFU_ORTHOLOGUE AFUA_8G07350)-RELATED"/>
    <property type="match status" value="1"/>
</dbReference>
<feature type="domain" description="Cupin type-2" evidence="1">
    <location>
        <begin position="39"/>
        <end position="110"/>
    </location>
</feature>
<dbReference type="InterPro" id="IPR011051">
    <property type="entry name" value="RmlC_Cupin_sf"/>
</dbReference>
<evidence type="ECO:0000313" key="3">
    <source>
        <dbReference type="Proteomes" id="UP001327225"/>
    </source>
</evidence>
<reference evidence="3" key="1">
    <citation type="submission" date="2023-12" db="EMBL/GenBank/DDBJ databases">
        <title>Novel species in genus Nocardioides.</title>
        <authorList>
            <person name="Zhou H."/>
        </authorList>
    </citation>
    <scope>NUCLEOTIDE SEQUENCE [LARGE SCALE GENOMIC DNA]</scope>
    <source>
        <strain evidence="3">HM61</strain>
    </source>
</reference>
<dbReference type="RefSeq" id="WP_322454201.1">
    <property type="nucleotide sequence ID" value="NZ_CP141059.1"/>
</dbReference>
<name>A0ABZ0ZQT7_9ACTN</name>